<name>A0A0A9CFW1_ARUDO</name>
<protein>
    <submittedName>
        <fullName evidence="1">Uncharacterized protein</fullName>
    </submittedName>
</protein>
<organism evidence="1">
    <name type="scientific">Arundo donax</name>
    <name type="common">Giant reed</name>
    <name type="synonym">Donax arundinaceus</name>
    <dbReference type="NCBI Taxonomy" id="35708"/>
    <lineage>
        <taxon>Eukaryota</taxon>
        <taxon>Viridiplantae</taxon>
        <taxon>Streptophyta</taxon>
        <taxon>Embryophyta</taxon>
        <taxon>Tracheophyta</taxon>
        <taxon>Spermatophyta</taxon>
        <taxon>Magnoliopsida</taxon>
        <taxon>Liliopsida</taxon>
        <taxon>Poales</taxon>
        <taxon>Poaceae</taxon>
        <taxon>PACMAD clade</taxon>
        <taxon>Arundinoideae</taxon>
        <taxon>Arundineae</taxon>
        <taxon>Arundo</taxon>
    </lineage>
</organism>
<reference evidence="1" key="2">
    <citation type="journal article" date="2015" name="Data Brief">
        <title>Shoot transcriptome of the giant reed, Arundo donax.</title>
        <authorList>
            <person name="Barrero R.A."/>
            <person name="Guerrero F.D."/>
            <person name="Moolhuijzen P."/>
            <person name="Goolsby J.A."/>
            <person name="Tidwell J."/>
            <person name="Bellgard S.E."/>
            <person name="Bellgard M.I."/>
        </authorList>
    </citation>
    <scope>NUCLEOTIDE SEQUENCE</scope>
    <source>
        <tissue evidence="1">Shoot tissue taken approximately 20 cm above the soil surface</tissue>
    </source>
</reference>
<dbReference type="AlphaFoldDB" id="A0A0A9CFW1"/>
<dbReference type="EMBL" id="GBRH01224542">
    <property type="protein sequence ID" value="JAD73353.1"/>
    <property type="molecule type" value="Transcribed_RNA"/>
</dbReference>
<evidence type="ECO:0000313" key="1">
    <source>
        <dbReference type="EMBL" id="JAD73353.1"/>
    </source>
</evidence>
<sequence>MKSNMPIQCYASAKIGPVVVPSASAPQSNQDLLNYPMTSLSSISHCASELKARCLQFPRCSKELKR</sequence>
<proteinExistence type="predicted"/>
<accession>A0A0A9CFW1</accession>
<reference evidence="1" key="1">
    <citation type="submission" date="2014-09" db="EMBL/GenBank/DDBJ databases">
        <authorList>
            <person name="Magalhaes I.L.F."/>
            <person name="Oliveira U."/>
            <person name="Santos F.R."/>
            <person name="Vidigal T.H.D.A."/>
            <person name="Brescovit A.D."/>
            <person name="Santos A.J."/>
        </authorList>
    </citation>
    <scope>NUCLEOTIDE SEQUENCE</scope>
    <source>
        <tissue evidence="1">Shoot tissue taken approximately 20 cm above the soil surface</tissue>
    </source>
</reference>